<feature type="region of interest" description="Disordered" evidence="6">
    <location>
        <begin position="163"/>
        <end position="221"/>
    </location>
</feature>
<dbReference type="SUPFAM" id="SSF56204">
    <property type="entry name" value="Hect, E3 ligase catalytic domain"/>
    <property type="match status" value="1"/>
</dbReference>
<dbReference type="InterPro" id="IPR035983">
    <property type="entry name" value="Hect_E3_ubiquitin_ligase"/>
</dbReference>
<accession>A0AAN6LZU9</accession>
<keyword evidence="9" id="KW-1185">Reference proteome</keyword>
<gene>
    <name evidence="8" type="ORF">GRF29_44g1785260</name>
</gene>
<dbReference type="Pfam" id="PF00632">
    <property type="entry name" value="HECT"/>
    <property type="match status" value="1"/>
</dbReference>
<dbReference type="GO" id="GO:0061630">
    <property type="term" value="F:ubiquitin protein ligase activity"/>
    <property type="evidence" value="ECO:0007669"/>
    <property type="project" value="UniProtKB-EC"/>
</dbReference>
<dbReference type="PANTHER" id="PTHR45700:SF8">
    <property type="entry name" value="HECT-TYPE E3 UBIQUITIN TRANSFERASE"/>
    <property type="match status" value="1"/>
</dbReference>
<dbReference type="InterPro" id="IPR044611">
    <property type="entry name" value="E3A/B/C-like"/>
</dbReference>
<reference evidence="8 9" key="1">
    <citation type="submission" date="2021-02" db="EMBL/GenBank/DDBJ databases">
        <title>Genome assembly of Pseudopithomyces chartarum.</title>
        <authorList>
            <person name="Jauregui R."/>
            <person name="Singh J."/>
            <person name="Voisey C."/>
        </authorList>
    </citation>
    <scope>NUCLEOTIDE SEQUENCE [LARGE SCALE GENOMIC DNA]</scope>
    <source>
        <strain evidence="8 9">AGR01</strain>
    </source>
</reference>
<feature type="domain" description="HECT" evidence="7">
    <location>
        <begin position="776"/>
        <end position="1168"/>
    </location>
</feature>
<dbReference type="InterPro" id="IPR042556">
    <property type="entry name" value="AZUL_sf"/>
</dbReference>
<dbReference type="Gene3D" id="3.30.2410.10">
    <property type="entry name" value="Hect, E3 ligase catalytic domain"/>
    <property type="match status" value="1"/>
</dbReference>
<dbReference type="Gene3D" id="6.10.130.10">
    <property type="entry name" value="Ubiquitin-protein ligase E3A, N-terminal zinc-binding domain (AZUL)"/>
    <property type="match status" value="1"/>
</dbReference>
<dbReference type="InterPro" id="IPR032353">
    <property type="entry name" value="AZUL"/>
</dbReference>
<evidence type="ECO:0000313" key="9">
    <source>
        <dbReference type="Proteomes" id="UP001280581"/>
    </source>
</evidence>
<feature type="region of interest" description="Disordered" evidence="6">
    <location>
        <begin position="269"/>
        <end position="301"/>
    </location>
</feature>
<sequence length="1168" mass="132117">MTTPKHPRHVIDVSDPGRILDSQRVDRQRAFQSLVRRYISQLLYGCTSSCCTTPTCLSCSKRLVNKPFRPPTHLTARALAFYLASQEHPTRRLCPHQLNVHPDTLELEPSEGAIQHRHQSRKDPKSLAQNLYDTVAVILAFSSRIPTPSAVLSSLASASAQHDQAAGSPRLPITGPVSNEQQATPSPTCARQPSDQASNPAPTLSRSNTANITSEVSSNGQRVHKITHMPNDHHQHDLQSQKFPNTSFRPSYDGALDSAIAEKLKMGLTQTHSRGRPSPNVPLPEPSVDTDSVSSGTIPPNEHLAALPVYSHITCDILDHLKDQVVHHRTAQFRHLTPIVDFDSNRRFRPTTLFVNRSLYYTLGDSETLLHSFRDQSSPDYMYSPLPHLDAHCLSHAFRDWSQRNGSLVFDSLYEAVDALFRPPPELDAQKSPRLKPSRKDAASPRIPASAPTPGRYLTDLEAAHIIMICIHALTSSVSLGWPHTWVQVRKLRGWGVVIPGAVPSAASTDKFAHPWLEIIDELEYEPALRLATRLLQAIGTRRCYEHILATVNAQDDHSGQVNSYVGVERLLPILLGHLTQVEKAAWERRGKTRSTPSTDDDPGWTVTATFMEFLRTILVKQWDGNTEINKWGSVGTAVALMTHLHANMKSLNLRSVMFQVPYFQEEIDSIQAPLDFLKYKERPNSSHILQHPILFTQEALVGYFRAINFNRMFKQFRKTAQVTNFQSRWDQLVNNPRHWNIAEDRLGVVLAEHLVLDVTRQSPLEETLDQLWGQEKRKLMKPLKVRIGILEGEVGLDQGGVTYEFFRLILAEAFKPHHGKLNYLQSSSLAKERAGMFTVDEQTGMTWFQPASLEPLWKFEMIGVLFSLAVYNGITLPVTFPLALYDYFLNQAYNSEGIDAIDYIADGWPILAKSFHEFLNYQGEVSDLFMRDYTFSFSAFGQTIDVDMQAFHDVEWPEPSIDKHDPWTIGLHVDKLHLNDPSWRHLRNGRIVPPTVTNETREQFVDDYVKWLTYRSVAPQLQAFTRGFHTCLHPASLTFFMPETLRALIEGSSHTICPSLLRSLSVQYDAPYSPTHPTIKDFWSIVEGYSQDELRRLLEFVTASERVPITGYESIKFEIIRVDGDTERLPTSSTCFGKLWLPQYGSREKLREKLGVAIKNSEGFGIV</sequence>
<dbReference type="GO" id="GO:0000209">
    <property type="term" value="P:protein polyubiquitination"/>
    <property type="evidence" value="ECO:0007669"/>
    <property type="project" value="InterPro"/>
</dbReference>
<keyword evidence="3" id="KW-0808">Transferase</keyword>
<feature type="active site" description="Glycyl thioester intermediate" evidence="5">
    <location>
        <position position="1136"/>
    </location>
</feature>
<dbReference type="Proteomes" id="UP001280581">
    <property type="component" value="Unassembled WGS sequence"/>
</dbReference>
<dbReference type="PROSITE" id="PS50237">
    <property type="entry name" value="HECT"/>
    <property type="match status" value="1"/>
</dbReference>
<evidence type="ECO:0000256" key="6">
    <source>
        <dbReference type="SAM" id="MobiDB-lite"/>
    </source>
</evidence>
<feature type="compositionally biased region" description="Polar residues" evidence="6">
    <location>
        <begin position="176"/>
        <end position="221"/>
    </location>
</feature>
<dbReference type="FunFam" id="3.30.2410.10:FF:000003">
    <property type="entry name" value="probable E3 ubiquitin-protein ligase HERC4 isoform X1"/>
    <property type="match status" value="1"/>
</dbReference>
<evidence type="ECO:0000313" key="8">
    <source>
        <dbReference type="EMBL" id="KAK3210131.1"/>
    </source>
</evidence>
<dbReference type="EC" id="2.3.2.26" evidence="2"/>
<organism evidence="8 9">
    <name type="scientific">Pseudopithomyces chartarum</name>
    <dbReference type="NCBI Taxonomy" id="1892770"/>
    <lineage>
        <taxon>Eukaryota</taxon>
        <taxon>Fungi</taxon>
        <taxon>Dikarya</taxon>
        <taxon>Ascomycota</taxon>
        <taxon>Pezizomycotina</taxon>
        <taxon>Dothideomycetes</taxon>
        <taxon>Pleosporomycetidae</taxon>
        <taxon>Pleosporales</taxon>
        <taxon>Massarineae</taxon>
        <taxon>Didymosphaeriaceae</taxon>
        <taxon>Pseudopithomyces</taxon>
    </lineage>
</organism>
<evidence type="ECO:0000256" key="3">
    <source>
        <dbReference type="ARBA" id="ARBA00022679"/>
    </source>
</evidence>
<dbReference type="Gene3D" id="3.90.1750.10">
    <property type="entry name" value="Hect, E3 ligase catalytic domains"/>
    <property type="match status" value="1"/>
</dbReference>
<dbReference type="InterPro" id="IPR000569">
    <property type="entry name" value="HECT_dom"/>
</dbReference>
<evidence type="ECO:0000256" key="5">
    <source>
        <dbReference type="PROSITE-ProRule" id="PRU00104"/>
    </source>
</evidence>
<evidence type="ECO:0000256" key="1">
    <source>
        <dbReference type="ARBA" id="ARBA00000885"/>
    </source>
</evidence>
<dbReference type="AlphaFoldDB" id="A0AAN6LZU9"/>
<dbReference type="Gene3D" id="3.30.2160.10">
    <property type="entry name" value="Hect, E3 ligase catalytic domain"/>
    <property type="match status" value="1"/>
</dbReference>
<dbReference type="SMART" id="SM00119">
    <property type="entry name" value="HECTc"/>
    <property type="match status" value="1"/>
</dbReference>
<feature type="region of interest" description="Disordered" evidence="6">
    <location>
        <begin position="424"/>
        <end position="451"/>
    </location>
</feature>
<proteinExistence type="predicted"/>
<evidence type="ECO:0000259" key="7">
    <source>
        <dbReference type="PROSITE" id="PS50237"/>
    </source>
</evidence>
<dbReference type="EMBL" id="WVTA01000005">
    <property type="protein sequence ID" value="KAK3210131.1"/>
    <property type="molecule type" value="Genomic_DNA"/>
</dbReference>
<name>A0AAN6LZU9_9PLEO</name>
<evidence type="ECO:0000256" key="2">
    <source>
        <dbReference type="ARBA" id="ARBA00012485"/>
    </source>
</evidence>
<evidence type="ECO:0000256" key="4">
    <source>
        <dbReference type="ARBA" id="ARBA00022786"/>
    </source>
</evidence>
<protein>
    <recommendedName>
        <fullName evidence="2">HECT-type E3 ubiquitin transferase</fullName>
        <ecNumber evidence="2">2.3.2.26</ecNumber>
    </recommendedName>
</protein>
<feature type="compositionally biased region" description="Polar residues" evidence="6">
    <location>
        <begin position="289"/>
        <end position="298"/>
    </location>
</feature>
<dbReference type="Pfam" id="PF16558">
    <property type="entry name" value="AZUL"/>
    <property type="match status" value="1"/>
</dbReference>
<comment type="caution">
    <text evidence="8">The sequence shown here is derived from an EMBL/GenBank/DDBJ whole genome shotgun (WGS) entry which is preliminary data.</text>
</comment>
<comment type="catalytic activity">
    <reaction evidence="1">
        <text>S-ubiquitinyl-[E2 ubiquitin-conjugating enzyme]-L-cysteine + [acceptor protein]-L-lysine = [E2 ubiquitin-conjugating enzyme]-L-cysteine + N(6)-ubiquitinyl-[acceptor protein]-L-lysine.</text>
        <dbReference type="EC" id="2.3.2.26"/>
    </reaction>
</comment>
<keyword evidence="4 5" id="KW-0833">Ubl conjugation pathway</keyword>
<dbReference type="PANTHER" id="PTHR45700">
    <property type="entry name" value="UBIQUITIN-PROTEIN LIGASE E3C"/>
    <property type="match status" value="1"/>
</dbReference>